<gene>
    <name evidence="1" type="ORF">LCGC14_1993000</name>
</gene>
<proteinExistence type="predicted"/>
<comment type="caution">
    <text evidence="1">The sequence shown here is derived from an EMBL/GenBank/DDBJ whole genome shotgun (WGS) entry which is preliminary data.</text>
</comment>
<evidence type="ECO:0000313" key="1">
    <source>
        <dbReference type="EMBL" id="KKL81614.1"/>
    </source>
</evidence>
<protein>
    <submittedName>
        <fullName evidence="1">Uncharacterized protein</fullName>
    </submittedName>
</protein>
<sequence>MREIDQIKKFFKTFEIEDDEIKYYYKRLYLNINFENVKKHIKESFFKLLIYYIVQKHPKFYSKATLNLPQFTEKYIGKEEELLKILQNSIVYFIKDESYPRLFKIEIQIEEKTLDLYLTEDDPIIKIIYIE</sequence>
<accession>A0A0F9F5A2</accession>
<organism evidence="1">
    <name type="scientific">marine sediment metagenome</name>
    <dbReference type="NCBI Taxonomy" id="412755"/>
    <lineage>
        <taxon>unclassified sequences</taxon>
        <taxon>metagenomes</taxon>
        <taxon>ecological metagenomes</taxon>
    </lineage>
</organism>
<dbReference type="AlphaFoldDB" id="A0A0F9F5A2"/>
<name>A0A0F9F5A2_9ZZZZ</name>
<dbReference type="EMBL" id="LAZR01022515">
    <property type="protein sequence ID" value="KKL81614.1"/>
    <property type="molecule type" value="Genomic_DNA"/>
</dbReference>
<reference evidence="1" key="1">
    <citation type="journal article" date="2015" name="Nature">
        <title>Complex archaea that bridge the gap between prokaryotes and eukaryotes.</title>
        <authorList>
            <person name="Spang A."/>
            <person name="Saw J.H."/>
            <person name="Jorgensen S.L."/>
            <person name="Zaremba-Niedzwiedzka K."/>
            <person name="Martijn J."/>
            <person name="Lind A.E."/>
            <person name="van Eijk R."/>
            <person name="Schleper C."/>
            <person name="Guy L."/>
            <person name="Ettema T.J."/>
        </authorList>
    </citation>
    <scope>NUCLEOTIDE SEQUENCE</scope>
</reference>